<organism evidence="1 2">
    <name type="scientific">Monilinia fructicola</name>
    <name type="common">Brown rot fungus</name>
    <name type="synonym">Ciboria fructicola</name>
    <dbReference type="NCBI Taxonomy" id="38448"/>
    <lineage>
        <taxon>Eukaryota</taxon>
        <taxon>Fungi</taxon>
        <taxon>Dikarya</taxon>
        <taxon>Ascomycota</taxon>
        <taxon>Pezizomycotina</taxon>
        <taxon>Leotiomycetes</taxon>
        <taxon>Helotiales</taxon>
        <taxon>Sclerotiniaceae</taxon>
        <taxon>Monilinia</taxon>
    </lineage>
</organism>
<evidence type="ECO:0000313" key="2">
    <source>
        <dbReference type="Proteomes" id="UP000322873"/>
    </source>
</evidence>
<name>A0A5M9JF22_MONFR</name>
<dbReference type="AlphaFoldDB" id="A0A5M9JF22"/>
<sequence length="91" mass="10331">MEQTNLFSLFSFHPIAKPQAARRKPHIRINKPSLSLLFFPSLVPSSSRSGPSWRPARPARPARSLQILNPSVLDFAFPPFLNYHLASSTYR</sequence>
<protein>
    <submittedName>
        <fullName evidence="1">Uncharacterized protein</fullName>
    </submittedName>
</protein>
<keyword evidence="2" id="KW-1185">Reference proteome</keyword>
<reference evidence="1 2" key="1">
    <citation type="submission" date="2019-06" db="EMBL/GenBank/DDBJ databases">
        <title>Genome Sequence of the Brown Rot Fungal Pathogen Monilinia fructicola.</title>
        <authorList>
            <person name="De Miccolis Angelini R.M."/>
            <person name="Landi L."/>
            <person name="Abate D."/>
            <person name="Pollastro S."/>
            <person name="Romanazzi G."/>
            <person name="Faretra F."/>
        </authorList>
    </citation>
    <scope>NUCLEOTIDE SEQUENCE [LARGE SCALE GENOMIC DNA]</scope>
    <source>
        <strain evidence="1 2">Mfrc123</strain>
    </source>
</reference>
<proteinExistence type="predicted"/>
<dbReference type="Proteomes" id="UP000322873">
    <property type="component" value="Unassembled WGS sequence"/>
</dbReference>
<comment type="caution">
    <text evidence="1">The sequence shown here is derived from an EMBL/GenBank/DDBJ whole genome shotgun (WGS) entry which is preliminary data.</text>
</comment>
<gene>
    <name evidence="1" type="ORF">EYC84_009075</name>
</gene>
<accession>A0A5M9JF22</accession>
<dbReference type="EMBL" id="VICG01000012">
    <property type="protein sequence ID" value="KAA8566519.1"/>
    <property type="molecule type" value="Genomic_DNA"/>
</dbReference>
<evidence type="ECO:0000313" key="1">
    <source>
        <dbReference type="EMBL" id="KAA8566519.1"/>
    </source>
</evidence>